<feature type="region of interest" description="Disordered" evidence="1">
    <location>
        <begin position="59"/>
        <end position="93"/>
    </location>
</feature>
<dbReference type="STRING" id="1235591.CAK95_28065"/>
<dbReference type="KEGG" id="psin:CAK95_28065"/>
<reference evidence="3 4" key="1">
    <citation type="submission" date="2017-05" db="EMBL/GenBank/DDBJ databases">
        <title>Full genome sequence of Pseudorhodoplanes sinuspersici.</title>
        <authorList>
            <person name="Dastgheib S.M.M."/>
            <person name="Shavandi M."/>
            <person name="Tirandaz H."/>
        </authorList>
    </citation>
    <scope>NUCLEOTIDE SEQUENCE [LARGE SCALE GENOMIC DNA]</scope>
    <source>
        <strain evidence="3 4">RIPI110</strain>
    </source>
</reference>
<keyword evidence="2" id="KW-1133">Transmembrane helix</keyword>
<feature type="compositionally biased region" description="Basic and acidic residues" evidence="1">
    <location>
        <begin position="19"/>
        <end position="28"/>
    </location>
</feature>
<keyword evidence="2" id="KW-0812">Transmembrane</keyword>
<keyword evidence="2" id="KW-0472">Membrane</keyword>
<evidence type="ECO:0000313" key="3">
    <source>
        <dbReference type="EMBL" id="ARQ02537.1"/>
    </source>
</evidence>
<keyword evidence="4" id="KW-1185">Reference proteome</keyword>
<evidence type="ECO:0000313" key="4">
    <source>
        <dbReference type="Proteomes" id="UP000194137"/>
    </source>
</evidence>
<sequence length="93" mass="10197">MSYDPYDPYRNTTSPPREPYQDFHRDPDAGTGTSFLLGALILVALGAFIYYYAGTDRSNVATNDMRPPITQPNTPAETTGSNSATPKPERPAQ</sequence>
<proteinExistence type="predicted"/>
<evidence type="ECO:0000256" key="2">
    <source>
        <dbReference type="SAM" id="Phobius"/>
    </source>
</evidence>
<feature type="region of interest" description="Disordered" evidence="1">
    <location>
        <begin position="1"/>
        <end position="29"/>
    </location>
</feature>
<feature type="compositionally biased region" description="Polar residues" evidence="1">
    <location>
        <begin position="71"/>
        <end position="85"/>
    </location>
</feature>
<feature type="transmembrane region" description="Helical" evidence="2">
    <location>
        <begin position="35"/>
        <end position="53"/>
    </location>
</feature>
<dbReference type="Proteomes" id="UP000194137">
    <property type="component" value="Chromosome"/>
</dbReference>
<protein>
    <submittedName>
        <fullName evidence="3">Uncharacterized protein</fullName>
    </submittedName>
</protein>
<organism evidence="3 4">
    <name type="scientific">Pseudorhodoplanes sinuspersici</name>
    <dbReference type="NCBI Taxonomy" id="1235591"/>
    <lineage>
        <taxon>Bacteria</taxon>
        <taxon>Pseudomonadati</taxon>
        <taxon>Pseudomonadota</taxon>
        <taxon>Alphaproteobacteria</taxon>
        <taxon>Hyphomicrobiales</taxon>
        <taxon>Pseudorhodoplanes</taxon>
    </lineage>
</organism>
<dbReference type="EMBL" id="CP021112">
    <property type="protein sequence ID" value="ARQ02537.1"/>
    <property type="molecule type" value="Genomic_DNA"/>
</dbReference>
<gene>
    <name evidence="3" type="ORF">CAK95_28065</name>
</gene>
<evidence type="ECO:0000256" key="1">
    <source>
        <dbReference type="SAM" id="MobiDB-lite"/>
    </source>
</evidence>
<dbReference type="AlphaFoldDB" id="A0A1W6ZYQ8"/>
<dbReference type="RefSeq" id="WP_086090968.1">
    <property type="nucleotide sequence ID" value="NZ_CP021112.1"/>
</dbReference>
<accession>A0A1W6ZYQ8</accession>
<name>A0A1W6ZYQ8_9HYPH</name>